<comment type="caution">
    <text evidence="3">The sequence shown here is derived from an EMBL/GenBank/DDBJ whole genome shotgun (WGS) entry which is preliminary data.</text>
</comment>
<dbReference type="GO" id="GO:0019888">
    <property type="term" value="F:protein phosphatase regulator activity"/>
    <property type="evidence" value="ECO:0007669"/>
    <property type="project" value="TreeGrafter"/>
</dbReference>
<feature type="non-terminal residue" evidence="3">
    <location>
        <position position="537"/>
    </location>
</feature>
<feature type="non-terminal residue" evidence="3">
    <location>
        <position position="1"/>
    </location>
</feature>
<name>A0A367IVZ4_RHIST</name>
<dbReference type="Pfam" id="PF04499">
    <property type="entry name" value="SAPS"/>
    <property type="match status" value="1"/>
</dbReference>
<keyword evidence="2" id="KW-0131">Cell cycle</keyword>
<dbReference type="GO" id="GO:0005634">
    <property type="term" value="C:nucleus"/>
    <property type="evidence" value="ECO:0007669"/>
    <property type="project" value="TreeGrafter"/>
</dbReference>
<organism evidence="3 4">
    <name type="scientific">Rhizopus stolonifer</name>
    <name type="common">Rhizopus nigricans</name>
    <dbReference type="NCBI Taxonomy" id="4846"/>
    <lineage>
        <taxon>Eukaryota</taxon>
        <taxon>Fungi</taxon>
        <taxon>Fungi incertae sedis</taxon>
        <taxon>Mucoromycota</taxon>
        <taxon>Mucoromycotina</taxon>
        <taxon>Mucoromycetes</taxon>
        <taxon>Mucorales</taxon>
        <taxon>Mucorineae</taxon>
        <taxon>Rhizopodaceae</taxon>
        <taxon>Rhizopus</taxon>
    </lineage>
</organism>
<gene>
    <name evidence="3" type="ORF">CU098_000819</name>
</gene>
<dbReference type="EMBL" id="PJQM01005335">
    <property type="protein sequence ID" value="RCH81858.1"/>
    <property type="molecule type" value="Genomic_DNA"/>
</dbReference>
<sequence>LETLLAEPDIIQETQSHNPKLIAFLSKRESLLDLVSLFFCLEMDQQRLPLIACEILACEIPEIIDAIVIDHLDVLQAFWNFLNIPYSSQATYSFQSSYFCKIITVFITKRTTEMLLFIKSSPSQLDKILSHLQSSAVMEFLFSLIHLEELPEGKGTVQWLHDHGLLSNLIQRLDPNLETDQHHIAQQCLCEIIRISQTSLMDSPSIGTNDLVRQLISKQTMQRLVEFMLDRNAPHLTSTLIHSVTVIIDLIRHNNSDLDQQTDTSAMPESHVCLADMLQVLTSHIHRFNQILVADQTRTTLGFDRLKICELYAELLHCSNMSSLNQQQSSVGDALKIEFVDQKTIPICIDLFFAFPWNNFLHYAVYDTLHQVFNGPMDNQHNLRLAISVFEQARLTDKIIEAQDKNDKACAQPKGTRLGYMGHLTLIADEIMKLFEGYPESVISAVQDTVDLDAWSMYCHQQLKETKAKDSLVLGQVFDETHIILNDPSTFNQVSTQQKNLKKDLDPFSTVEEEKIYTQKSAWEEKHGSGFSDLDLS</sequence>
<dbReference type="PANTHER" id="PTHR12634:SF8">
    <property type="entry name" value="FIERY MOUNTAIN, ISOFORM D"/>
    <property type="match status" value="1"/>
</dbReference>
<dbReference type="STRING" id="4846.A0A367IVZ4"/>
<accession>A0A367IVZ4</accession>
<dbReference type="OrthoDB" id="295029at2759"/>
<dbReference type="AlphaFoldDB" id="A0A367IVZ4"/>
<dbReference type="Proteomes" id="UP000253551">
    <property type="component" value="Unassembled WGS sequence"/>
</dbReference>
<dbReference type="GO" id="GO:0005829">
    <property type="term" value="C:cytosol"/>
    <property type="evidence" value="ECO:0007669"/>
    <property type="project" value="TreeGrafter"/>
</dbReference>
<dbReference type="InterPro" id="IPR007587">
    <property type="entry name" value="SAPS"/>
</dbReference>
<dbReference type="PANTHER" id="PTHR12634">
    <property type="entry name" value="SIT4 YEAST -ASSOCIATING PROTEIN-RELATED"/>
    <property type="match status" value="1"/>
</dbReference>
<evidence type="ECO:0008006" key="5">
    <source>
        <dbReference type="Google" id="ProtNLM"/>
    </source>
</evidence>
<protein>
    <recommendedName>
        <fullName evidence="5">SAPS-domain-containing protein</fullName>
    </recommendedName>
</protein>
<dbReference type="GO" id="GO:0019903">
    <property type="term" value="F:protein phosphatase binding"/>
    <property type="evidence" value="ECO:0007669"/>
    <property type="project" value="InterPro"/>
</dbReference>
<evidence type="ECO:0000256" key="1">
    <source>
        <dbReference type="ARBA" id="ARBA00006180"/>
    </source>
</evidence>
<evidence type="ECO:0000313" key="4">
    <source>
        <dbReference type="Proteomes" id="UP000253551"/>
    </source>
</evidence>
<keyword evidence="4" id="KW-1185">Reference proteome</keyword>
<evidence type="ECO:0000313" key="3">
    <source>
        <dbReference type="EMBL" id="RCH81858.1"/>
    </source>
</evidence>
<comment type="similarity">
    <text evidence="1">Belongs to the SAPS family.</text>
</comment>
<proteinExistence type="inferred from homology"/>
<reference evidence="3 4" key="1">
    <citation type="journal article" date="2018" name="G3 (Bethesda)">
        <title>Phylogenetic and Phylogenomic Definition of Rhizopus Species.</title>
        <authorList>
            <person name="Gryganskyi A.P."/>
            <person name="Golan J."/>
            <person name="Dolatabadi S."/>
            <person name="Mondo S."/>
            <person name="Robb S."/>
            <person name="Idnurm A."/>
            <person name="Muszewska A."/>
            <person name="Steczkiewicz K."/>
            <person name="Masonjones S."/>
            <person name="Liao H.L."/>
            <person name="Gajdeczka M.T."/>
            <person name="Anike F."/>
            <person name="Vuek A."/>
            <person name="Anishchenko I.M."/>
            <person name="Voigt K."/>
            <person name="de Hoog G.S."/>
            <person name="Smith M.E."/>
            <person name="Heitman J."/>
            <person name="Vilgalys R."/>
            <person name="Stajich J.E."/>
        </authorList>
    </citation>
    <scope>NUCLEOTIDE SEQUENCE [LARGE SCALE GENOMIC DNA]</scope>
    <source>
        <strain evidence="3 4">LSU 92-RS-03</strain>
    </source>
</reference>
<evidence type="ECO:0000256" key="2">
    <source>
        <dbReference type="ARBA" id="ARBA00023306"/>
    </source>
</evidence>